<keyword evidence="1" id="KW-0812">Transmembrane</keyword>
<evidence type="ECO:0000313" key="3">
    <source>
        <dbReference type="Proteomes" id="UP001189624"/>
    </source>
</evidence>
<dbReference type="GO" id="GO:0009535">
    <property type="term" value="C:chloroplast thylakoid membrane"/>
    <property type="evidence" value="ECO:0007669"/>
    <property type="project" value="TreeGrafter"/>
</dbReference>
<sequence>MFLSMQLLCFYKQPPSLFLVHNNEGILKHKRLITNPYFSTSDSCFGVVHASVKEDSQSQQYEIEPEKAREALKKLDEQMQSLSNKPSKARKLKVSDLKLPVEVGSDKETLEITDSFLATVAGGLVLFTILYNVLFYTVIKPGIDGS</sequence>
<evidence type="ECO:0000256" key="1">
    <source>
        <dbReference type="SAM" id="Phobius"/>
    </source>
</evidence>
<accession>A0AA86SLE0</accession>
<dbReference type="Gramene" id="rna-AYBTSS11_LOCUS18097">
    <property type="protein sequence ID" value="CAJ1960259.1"/>
    <property type="gene ID" value="gene-AYBTSS11_LOCUS18097"/>
</dbReference>
<proteinExistence type="predicted"/>
<dbReference type="EMBL" id="OY731403">
    <property type="protein sequence ID" value="CAJ1960259.1"/>
    <property type="molecule type" value="Genomic_DNA"/>
</dbReference>
<evidence type="ECO:0000313" key="2">
    <source>
        <dbReference type="EMBL" id="CAJ1960259.1"/>
    </source>
</evidence>
<feature type="transmembrane region" description="Helical" evidence="1">
    <location>
        <begin position="116"/>
        <end position="139"/>
    </location>
</feature>
<reference evidence="2" key="1">
    <citation type="submission" date="2023-10" db="EMBL/GenBank/DDBJ databases">
        <authorList>
            <person name="Domelevo Entfellner J.-B."/>
        </authorList>
    </citation>
    <scope>NUCLEOTIDE SEQUENCE</scope>
</reference>
<organism evidence="2 3">
    <name type="scientific">Sphenostylis stenocarpa</name>
    <dbReference type="NCBI Taxonomy" id="92480"/>
    <lineage>
        <taxon>Eukaryota</taxon>
        <taxon>Viridiplantae</taxon>
        <taxon>Streptophyta</taxon>
        <taxon>Embryophyta</taxon>
        <taxon>Tracheophyta</taxon>
        <taxon>Spermatophyta</taxon>
        <taxon>Magnoliopsida</taxon>
        <taxon>eudicotyledons</taxon>
        <taxon>Gunneridae</taxon>
        <taxon>Pentapetalae</taxon>
        <taxon>rosids</taxon>
        <taxon>fabids</taxon>
        <taxon>Fabales</taxon>
        <taxon>Fabaceae</taxon>
        <taxon>Papilionoideae</taxon>
        <taxon>50 kb inversion clade</taxon>
        <taxon>NPAAA clade</taxon>
        <taxon>indigoferoid/millettioid clade</taxon>
        <taxon>Phaseoleae</taxon>
        <taxon>Sphenostylis</taxon>
    </lineage>
</organism>
<dbReference type="AlphaFoldDB" id="A0AA86SLE0"/>
<dbReference type="Proteomes" id="UP001189624">
    <property type="component" value="Chromosome 6"/>
</dbReference>
<keyword evidence="1" id="KW-0472">Membrane</keyword>
<gene>
    <name evidence="2" type="ORF">AYBTSS11_LOCUS18097</name>
</gene>
<keyword evidence="1" id="KW-1133">Transmembrane helix</keyword>
<dbReference type="PANTHER" id="PTHR37716">
    <property type="entry name" value="OS07G0568900 PROTEIN"/>
    <property type="match status" value="1"/>
</dbReference>
<protein>
    <submittedName>
        <fullName evidence="2">Uncharacterized protein</fullName>
    </submittedName>
</protein>
<name>A0AA86SLE0_9FABA</name>
<keyword evidence="3" id="KW-1185">Reference proteome</keyword>
<dbReference type="PANTHER" id="PTHR37716:SF1">
    <property type="entry name" value="OS07G0568900 PROTEIN"/>
    <property type="match status" value="1"/>
</dbReference>